<reference evidence="8" key="2">
    <citation type="submission" date="2022-01" db="EMBL/GenBank/DDBJ databases">
        <title>Collection of gut derived symbiotic bacterial strains cultured from healthy donors.</title>
        <authorList>
            <person name="Lin H."/>
            <person name="Kohout C."/>
            <person name="Waligurski E."/>
            <person name="Pamer E.G."/>
        </authorList>
    </citation>
    <scope>NUCLEOTIDE SEQUENCE</scope>
    <source>
        <strain evidence="8">MSK.14.39</strain>
    </source>
</reference>
<dbReference type="RefSeq" id="WP_154483207.1">
    <property type="nucleotide sequence ID" value="NZ_JAKNID010000005.1"/>
</dbReference>
<protein>
    <recommendedName>
        <fullName evidence="2">histidine kinase</fullName>
        <ecNumber evidence="2">2.7.13.3</ecNumber>
    </recommendedName>
</protein>
<evidence type="ECO:0000313" key="9">
    <source>
        <dbReference type="EMBL" id="MSS42793.1"/>
    </source>
</evidence>
<dbReference type="SMART" id="SM00387">
    <property type="entry name" value="HATPase_c"/>
    <property type="match status" value="1"/>
</dbReference>
<dbReference type="EMBL" id="JAKNID010000005">
    <property type="protein sequence ID" value="MCG4564374.1"/>
    <property type="molecule type" value="Genomic_DNA"/>
</dbReference>
<evidence type="ECO:0000256" key="4">
    <source>
        <dbReference type="ARBA" id="ARBA00022777"/>
    </source>
</evidence>
<evidence type="ECO:0000256" key="3">
    <source>
        <dbReference type="ARBA" id="ARBA00022679"/>
    </source>
</evidence>
<name>A0A844FFI9_9FIRM</name>
<dbReference type="AlphaFoldDB" id="A0A844FFI9"/>
<sequence>MDKKKRFILTIFAVGLSSQLYINFYISNFKFSFAGIVFPIFLFMYDEINPILLGTFSGLSLYIFRVILGGSISDVGVFWYFPETIFYIIYGVVFFLFKNYLFSITLNQMFIISFISDLLGNFLEAYIRIGNSIFLDNIKLIKSLILVAFLRAGFVWLILNALKYYRMFLIKKEHEERYIKLLWLTSRLKTEVYWMEKNMENIESVMSNAYELFFKIKNEEEIESWENRALEISKDVHEIKKEYGLVVKGIEDMISNKLDDNGMHFHELGLILKESMETEIKYRKKRITLDFQLGKDFYTEKHYYLMSILRNIIMNSIDSIEDRGKIIFIHESEDEKHIFIIKDTGCGIPKEDLAYIFSPGYSTKINYVTGEINRGLGLSLVKNIVEIHLKGDISIDSKEAKGTKFEISIPIIELEGNNI</sequence>
<keyword evidence="11" id="KW-1185">Reference proteome</keyword>
<evidence type="ECO:0000256" key="6">
    <source>
        <dbReference type="SAM" id="Phobius"/>
    </source>
</evidence>
<dbReference type="Gene3D" id="3.30.565.10">
    <property type="entry name" value="Histidine kinase-like ATPase, C-terminal domain"/>
    <property type="match status" value="1"/>
</dbReference>
<gene>
    <name evidence="9" type="ORF">FYJ27_03470</name>
    <name evidence="8" type="ORF">L0P62_02825</name>
</gene>
<accession>A0A844FFI9</accession>
<dbReference type="PRINTS" id="PR00344">
    <property type="entry name" value="BCTRLSENSOR"/>
</dbReference>
<organism evidence="9 10">
    <name type="scientific">Anaerosalibacter bizertensis</name>
    <dbReference type="NCBI Taxonomy" id="932217"/>
    <lineage>
        <taxon>Bacteria</taxon>
        <taxon>Bacillati</taxon>
        <taxon>Bacillota</taxon>
        <taxon>Tissierellia</taxon>
        <taxon>Tissierellales</taxon>
        <taxon>Sporanaerobacteraceae</taxon>
        <taxon>Anaerosalibacter</taxon>
    </lineage>
</organism>
<feature type="domain" description="Histidine kinase" evidence="7">
    <location>
        <begin position="305"/>
        <end position="413"/>
    </location>
</feature>
<keyword evidence="5" id="KW-0902">Two-component regulatory system</keyword>
<dbReference type="PROSITE" id="PS50109">
    <property type="entry name" value="HIS_KIN"/>
    <property type="match status" value="1"/>
</dbReference>
<evidence type="ECO:0000313" key="10">
    <source>
        <dbReference type="Proteomes" id="UP000462760"/>
    </source>
</evidence>
<dbReference type="SUPFAM" id="SSF55874">
    <property type="entry name" value="ATPase domain of HSP90 chaperone/DNA topoisomerase II/histidine kinase"/>
    <property type="match status" value="1"/>
</dbReference>
<dbReference type="Pfam" id="PF02518">
    <property type="entry name" value="HATPase_c"/>
    <property type="match status" value="1"/>
</dbReference>
<dbReference type="PANTHER" id="PTHR43711">
    <property type="entry name" value="TWO-COMPONENT HISTIDINE KINASE"/>
    <property type="match status" value="1"/>
</dbReference>
<feature type="transmembrane region" description="Helical" evidence="6">
    <location>
        <begin position="109"/>
        <end position="129"/>
    </location>
</feature>
<dbReference type="InterPro" id="IPR004358">
    <property type="entry name" value="Sig_transdc_His_kin-like_C"/>
</dbReference>
<dbReference type="EC" id="2.7.13.3" evidence="2"/>
<evidence type="ECO:0000313" key="8">
    <source>
        <dbReference type="EMBL" id="MCG4564374.1"/>
    </source>
</evidence>
<reference evidence="9 10" key="1">
    <citation type="submission" date="2019-08" db="EMBL/GenBank/DDBJ databases">
        <title>In-depth cultivation of the pig gut microbiome towards novel bacterial diversity and tailored functional studies.</title>
        <authorList>
            <person name="Wylensek D."/>
            <person name="Hitch T.C.A."/>
            <person name="Clavel T."/>
        </authorList>
    </citation>
    <scope>NUCLEOTIDE SEQUENCE [LARGE SCALE GENOMIC DNA]</scope>
    <source>
        <strain evidence="9 10">Med78-601-WT-4W-RMD-3</strain>
    </source>
</reference>
<dbReference type="Proteomes" id="UP000462760">
    <property type="component" value="Unassembled WGS sequence"/>
</dbReference>
<feature type="transmembrane region" description="Helical" evidence="6">
    <location>
        <begin position="52"/>
        <end position="72"/>
    </location>
</feature>
<keyword evidence="3" id="KW-0808">Transferase</keyword>
<evidence type="ECO:0000256" key="1">
    <source>
        <dbReference type="ARBA" id="ARBA00000085"/>
    </source>
</evidence>
<dbReference type="GO" id="GO:0000160">
    <property type="term" value="P:phosphorelay signal transduction system"/>
    <property type="evidence" value="ECO:0007669"/>
    <property type="project" value="UniProtKB-KW"/>
</dbReference>
<dbReference type="Proteomes" id="UP001108123">
    <property type="component" value="Unassembled WGS sequence"/>
</dbReference>
<evidence type="ECO:0000256" key="5">
    <source>
        <dbReference type="ARBA" id="ARBA00023012"/>
    </source>
</evidence>
<dbReference type="EMBL" id="VULR01000003">
    <property type="protein sequence ID" value="MSS42793.1"/>
    <property type="molecule type" value="Genomic_DNA"/>
</dbReference>
<keyword evidence="6" id="KW-1133">Transmembrane helix</keyword>
<feature type="transmembrane region" description="Helical" evidence="6">
    <location>
        <begin position="78"/>
        <end position="97"/>
    </location>
</feature>
<comment type="caution">
    <text evidence="9">The sequence shown here is derived from an EMBL/GenBank/DDBJ whole genome shotgun (WGS) entry which is preliminary data.</text>
</comment>
<evidence type="ECO:0000256" key="2">
    <source>
        <dbReference type="ARBA" id="ARBA00012438"/>
    </source>
</evidence>
<dbReference type="GO" id="GO:0004673">
    <property type="term" value="F:protein histidine kinase activity"/>
    <property type="evidence" value="ECO:0007669"/>
    <property type="project" value="UniProtKB-EC"/>
</dbReference>
<evidence type="ECO:0000313" key="11">
    <source>
        <dbReference type="Proteomes" id="UP001108123"/>
    </source>
</evidence>
<keyword evidence="6" id="KW-0472">Membrane</keyword>
<keyword evidence="4 9" id="KW-0418">Kinase</keyword>
<dbReference type="InterPro" id="IPR005467">
    <property type="entry name" value="His_kinase_dom"/>
</dbReference>
<evidence type="ECO:0000259" key="7">
    <source>
        <dbReference type="PROSITE" id="PS50109"/>
    </source>
</evidence>
<feature type="transmembrane region" description="Helical" evidence="6">
    <location>
        <begin position="141"/>
        <end position="162"/>
    </location>
</feature>
<dbReference type="PANTHER" id="PTHR43711:SF28">
    <property type="entry name" value="SENSOR HISTIDINE KINASE YXDK"/>
    <property type="match status" value="1"/>
</dbReference>
<keyword evidence="6" id="KW-0812">Transmembrane</keyword>
<dbReference type="InterPro" id="IPR003594">
    <property type="entry name" value="HATPase_dom"/>
</dbReference>
<comment type="catalytic activity">
    <reaction evidence="1">
        <text>ATP + protein L-histidine = ADP + protein N-phospho-L-histidine.</text>
        <dbReference type="EC" id="2.7.13.3"/>
    </reaction>
</comment>
<proteinExistence type="predicted"/>
<dbReference type="InterPro" id="IPR050736">
    <property type="entry name" value="Sensor_HK_Regulatory"/>
</dbReference>
<dbReference type="OrthoDB" id="1791938at2"/>
<dbReference type="InterPro" id="IPR036890">
    <property type="entry name" value="HATPase_C_sf"/>
</dbReference>